<dbReference type="Pfam" id="PF01904">
    <property type="entry name" value="DUF72"/>
    <property type="match status" value="1"/>
</dbReference>
<evidence type="ECO:0000313" key="1">
    <source>
        <dbReference type="EMBL" id="MBO9759484.1"/>
    </source>
</evidence>
<protein>
    <submittedName>
        <fullName evidence="1">DUF72 domain-containing protein</fullName>
    </submittedName>
</protein>
<dbReference type="Gene3D" id="3.20.20.410">
    <property type="entry name" value="Protein of unknown function UPF0759"/>
    <property type="match status" value="1"/>
</dbReference>
<dbReference type="RefSeq" id="WP_017157670.1">
    <property type="nucleotide sequence ID" value="NZ_JAGHXV010000010.1"/>
</dbReference>
<name>A0A8I1XHN6_XANMN</name>
<dbReference type="EMBL" id="JAGHXW010000025">
    <property type="protein sequence ID" value="MBO9759484.1"/>
    <property type="molecule type" value="Genomic_DNA"/>
</dbReference>
<evidence type="ECO:0000313" key="2">
    <source>
        <dbReference type="Proteomes" id="UP000668572"/>
    </source>
</evidence>
<dbReference type="InterPro" id="IPR002763">
    <property type="entry name" value="DUF72"/>
</dbReference>
<sequence length="311" mass="35446">MHGVREMLVRMAIRIGISGWRYARWRGTFYPVGLAQRRELEYAAGCFPSVEINGSFYSLQRPDSFQRWHDETPEDFVFSVKGPRFITHMKRLRDCEQALANFFASGILRLGAKMGPILWQLPPTLRFDAALLDAFLGSLPRDSEAALARARQRDTALMQGRSALAIDRQRPIRHALEVRHDSFCDPACMRLLRRHNVAVVVADTAGKFPYLEDISADFVYVRLHGDAQLYASGYSDTALDRWAARIAAWADGAEPHDAARVGARARKRAMRDVYCYFDNDMKVHAPFDARGLMQRLQLPTDCPARENIENR</sequence>
<dbReference type="AlphaFoldDB" id="A0A8I1XHN6"/>
<dbReference type="Proteomes" id="UP000668572">
    <property type="component" value="Unassembled WGS sequence"/>
</dbReference>
<dbReference type="PANTHER" id="PTHR30348:SF4">
    <property type="entry name" value="DUF72 DOMAIN-CONTAINING PROTEIN"/>
    <property type="match status" value="1"/>
</dbReference>
<comment type="caution">
    <text evidence="1">The sequence shown here is derived from an EMBL/GenBank/DDBJ whole genome shotgun (WGS) entry which is preliminary data.</text>
</comment>
<accession>A0A8I1XHN6</accession>
<dbReference type="InterPro" id="IPR036520">
    <property type="entry name" value="UPF0759_sf"/>
</dbReference>
<reference evidence="1" key="1">
    <citation type="submission" date="2021-03" db="EMBL/GenBank/DDBJ databases">
        <title>Molecular characterization of Xanthomonas species pathogenic on Araceae and the development of a triplex TaqMan assay for detection of X. phaseoli pv. dieffenbachiae.</title>
        <authorList>
            <person name="Van Der Wolf J."/>
            <person name="Krijger M."/>
            <person name="Mendes O."/>
            <person name="Brankovics B."/>
            <person name="Bonants P."/>
            <person name="Meekes E."/>
        </authorList>
    </citation>
    <scope>NUCLEOTIDE SEQUENCE</scope>
    <source>
        <strain evidence="1">NBC1264</strain>
    </source>
</reference>
<organism evidence="1 2">
    <name type="scientific">Xanthomonas manihotis</name>
    <dbReference type="NCBI Taxonomy" id="43353"/>
    <lineage>
        <taxon>Bacteria</taxon>
        <taxon>Pseudomonadati</taxon>
        <taxon>Pseudomonadota</taxon>
        <taxon>Gammaproteobacteria</taxon>
        <taxon>Lysobacterales</taxon>
        <taxon>Lysobacteraceae</taxon>
        <taxon>Xanthomonas</taxon>
    </lineage>
</organism>
<dbReference type="PANTHER" id="PTHR30348">
    <property type="entry name" value="UNCHARACTERIZED PROTEIN YECE"/>
    <property type="match status" value="1"/>
</dbReference>
<dbReference type="SUPFAM" id="SSF117396">
    <property type="entry name" value="TM1631-like"/>
    <property type="match status" value="1"/>
</dbReference>
<proteinExistence type="predicted"/>
<gene>
    <name evidence="1" type="ORF">J7405_07960</name>
</gene>